<dbReference type="AlphaFoldDB" id="A0A6A4IBX4"/>
<sequence length="497" mass="54805">MTEETIFEEAEISEEMTETEGWILTEGPLPDEVRLIITGILAENEGQNTIEEFLVLQPGLSTDIRLQIAIMARLLDVEVHLVAEAGLIQGPPVQDATQGRLLAVPRGLLREDICFLHPQFDLGVVAEVPHLDFPLLNAPPSARRSRSRESRYRPPSRDRIRSPKPPRPDSPRDEGEIREYDTPEREKPPSNHEESTLAPDPEPPQVPEEPKPSDDPPKPSPSPKPPSLSAEAGGDVGMQSPSSVPPEEASTSSLPPNSLPTTPLLPPKPPLRSTSPPKHPRNWPESNTADSPPIFLPNSLRRGRGRNSGSYRGGNPSYRGGTPSEPPRAPRNWGVPQASSAQDHQESASSSAPAPADAPSPTDPTPSKTDAPPPTEPDDTFASLWELIDQELEVTPHDLEERELIEAHKQLRDDFLNAHQRSQQLTKEYHNVIIEQRRAIREYDMSILELRHLQLRRQVSNKQHDLARLGLLGMDFEPDASTSYASATPSGSEVTLT</sequence>
<dbReference type="PRINTS" id="PR01217">
    <property type="entry name" value="PRICHEXTENSN"/>
</dbReference>
<protein>
    <submittedName>
        <fullName evidence="2">Uncharacterized protein</fullName>
    </submittedName>
</protein>
<accession>A0A6A4IBX4</accession>
<reference evidence="2" key="1">
    <citation type="journal article" date="2019" name="Environ. Microbiol.">
        <title>Fungal ecological strategies reflected in gene transcription - a case study of two litter decomposers.</title>
        <authorList>
            <person name="Barbi F."/>
            <person name="Kohler A."/>
            <person name="Barry K."/>
            <person name="Baskaran P."/>
            <person name="Daum C."/>
            <person name="Fauchery L."/>
            <person name="Ihrmark K."/>
            <person name="Kuo A."/>
            <person name="LaButti K."/>
            <person name="Lipzen A."/>
            <person name="Morin E."/>
            <person name="Grigoriev I.V."/>
            <person name="Henrissat B."/>
            <person name="Lindahl B."/>
            <person name="Martin F."/>
        </authorList>
    </citation>
    <scope>NUCLEOTIDE SEQUENCE</scope>
    <source>
        <strain evidence="2">JB14</strain>
    </source>
</reference>
<organism evidence="2 3">
    <name type="scientific">Gymnopus androsaceus JB14</name>
    <dbReference type="NCBI Taxonomy" id="1447944"/>
    <lineage>
        <taxon>Eukaryota</taxon>
        <taxon>Fungi</taxon>
        <taxon>Dikarya</taxon>
        <taxon>Basidiomycota</taxon>
        <taxon>Agaricomycotina</taxon>
        <taxon>Agaricomycetes</taxon>
        <taxon>Agaricomycetidae</taxon>
        <taxon>Agaricales</taxon>
        <taxon>Marasmiineae</taxon>
        <taxon>Omphalotaceae</taxon>
        <taxon>Gymnopus</taxon>
    </lineage>
</organism>
<evidence type="ECO:0000313" key="3">
    <source>
        <dbReference type="Proteomes" id="UP000799118"/>
    </source>
</evidence>
<feature type="compositionally biased region" description="Basic and acidic residues" evidence="1">
    <location>
        <begin position="208"/>
        <end position="217"/>
    </location>
</feature>
<keyword evidence="3" id="KW-1185">Reference proteome</keyword>
<dbReference type="Proteomes" id="UP000799118">
    <property type="component" value="Unassembled WGS sequence"/>
</dbReference>
<feature type="region of interest" description="Disordered" evidence="1">
    <location>
        <begin position="135"/>
        <end position="380"/>
    </location>
</feature>
<proteinExistence type="predicted"/>
<name>A0A6A4IBX4_9AGAR</name>
<dbReference type="EMBL" id="ML769400">
    <property type="protein sequence ID" value="KAE9406788.1"/>
    <property type="molecule type" value="Genomic_DNA"/>
</dbReference>
<gene>
    <name evidence="2" type="ORF">BT96DRAFT_987333</name>
</gene>
<evidence type="ECO:0000313" key="2">
    <source>
        <dbReference type="EMBL" id="KAE9406788.1"/>
    </source>
</evidence>
<evidence type="ECO:0000256" key="1">
    <source>
        <dbReference type="SAM" id="MobiDB-lite"/>
    </source>
</evidence>
<feature type="compositionally biased region" description="Low complexity" evidence="1">
    <location>
        <begin position="250"/>
        <end position="262"/>
    </location>
</feature>
<dbReference type="OrthoDB" id="3269397at2759"/>
<feature type="compositionally biased region" description="Basic and acidic residues" evidence="1">
    <location>
        <begin position="147"/>
        <end position="195"/>
    </location>
</feature>
<feature type="compositionally biased region" description="Low complexity" evidence="1">
    <location>
        <begin position="307"/>
        <end position="321"/>
    </location>
</feature>